<feature type="region of interest" description="Disordered" evidence="7">
    <location>
        <begin position="1"/>
        <end position="57"/>
    </location>
</feature>
<dbReference type="FunFam" id="3.30.230.10:FF:000008">
    <property type="entry name" value="DNA topoisomerase 2"/>
    <property type="match status" value="1"/>
</dbReference>
<sequence length="484" mass="54039">MSSSDSDILIDDDDEFVVDDKKKKKEPKKAAGGGQAKKAGKKADANKKDDASGAASDDADNVFVNMDTLQKGGGKKAIEELYQKKSPLEHILLRPDTYIGSVEFTDPTQMWVYDEEQGKLVQKNITYVPGLYKIFDEILVNAADNKQRDSKMNVIKVDINRKQNKISIFNNGKGVPVVMHKTEKMYVPELIFGTLLTSSNYDDSERKVTGGRNGYGAKLCNIFSTEFTIETSSKEYGKAFKQTWVKNMTKDKDAEIVKATESDFTKVTFKPDLDKFKMTELDDDIVGLMMRRAYDVAGTTGGVKVYLNGKLLPVQGFKQYVEQYTKDLLGPDDEPVKVAFEQVNPRWEIALVVSDKGFQQVSFVNSIATTKGGRHVDHVADQITSKMIDTIKKKVGAKSNVKNHMWVFVNALIENPTFDSQTKETMTLQAKSFGSKCDLTEKFAKSALQCGVVDAVLSWVRFKQQEDMNKKCSGKKTTKLKAGN</sequence>
<dbReference type="Pfam" id="PF02518">
    <property type="entry name" value="HATPase_c"/>
    <property type="match status" value="1"/>
</dbReference>
<evidence type="ECO:0000256" key="5">
    <source>
        <dbReference type="ARBA" id="ARBA00023235"/>
    </source>
</evidence>
<comment type="cofactor">
    <cofactor evidence="2">
        <name>Mg(2+)</name>
        <dbReference type="ChEBI" id="CHEBI:18420"/>
    </cofactor>
</comment>
<dbReference type="InterPro" id="IPR050634">
    <property type="entry name" value="DNA_Topoisomerase_II"/>
</dbReference>
<dbReference type="GO" id="GO:0000712">
    <property type="term" value="P:resolution of meiotic recombination intermediates"/>
    <property type="evidence" value="ECO:0007669"/>
    <property type="project" value="TreeGrafter"/>
</dbReference>
<feature type="domain" description="DNA topoisomerase type IIA subunit B" evidence="8">
    <location>
        <begin position="316"/>
        <end position="471"/>
    </location>
</feature>
<dbReference type="GO" id="GO:0003918">
    <property type="term" value="F:DNA topoisomerase type II (double strand cut, ATP-hydrolyzing) activity"/>
    <property type="evidence" value="ECO:0007669"/>
    <property type="project" value="UniProtKB-UniRule"/>
</dbReference>
<dbReference type="InterPro" id="IPR036890">
    <property type="entry name" value="HATPase_C_sf"/>
</dbReference>
<feature type="domain" description="Histidine kinase/HSP90-like ATPase" evidence="9">
    <location>
        <begin position="130"/>
        <end position="234"/>
    </location>
</feature>
<dbReference type="CDD" id="cd16930">
    <property type="entry name" value="HATPase_TopII-like"/>
    <property type="match status" value="1"/>
</dbReference>
<dbReference type="PANTHER" id="PTHR10169:SF62">
    <property type="entry name" value="DNA TOPOISOMERASE 2 TOP-2-RELATED"/>
    <property type="match status" value="1"/>
</dbReference>
<evidence type="ECO:0000259" key="9">
    <source>
        <dbReference type="Pfam" id="PF02518"/>
    </source>
</evidence>
<keyword evidence="3 6" id="KW-0799">Topoisomerase</keyword>
<dbReference type="GO" id="GO:0005524">
    <property type="term" value="F:ATP binding"/>
    <property type="evidence" value="ECO:0007669"/>
    <property type="project" value="UniProtKB-UniRule"/>
</dbReference>
<dbReference type="Proteomes" id="UP000218231">
    <property type="component" value="Unassembled WGS sequence"/>
</dbReference>
<evidence type="ECO:0000256" key="3">
    <source>
        <dbReference type="ARBA" id="ARBA00023029"/>
    </source>
</evidence>
<dbReference type="InterPro" id="IPR003594">
    <property type="entry name" value="HATPase_dom"/>
</dbReference>
<dbReference type="GO" id="GO:0006265">
    <property type="term" value="P:DNA topological change"/>
    <property type="evidence" value="ECO:0007669"/>
    <property type="project" value="UniProtKB-UniRule"/>
</dbReference>
<comment type="caution">
    <text evidence="10">The sequence shown here is derived from an EMBL/GenBank/DDBJ whole genome shotgun (WGS) entry which is preliminary data.</text>
</comment>
<accession>A0A2A2K7Q4</accession>
<evidence type="ECO:0000256" key="6">
    <source>
        <dbReference type="RuleBase" id="RU362094"/>
    </source>
</evidence>
<feature type="compositionally biased region" description="Acidic residues" evidence="7">
    <location>
        <begin position="8"/>
        <end position="17"/>
    </location>
</feature>
<dbReference type="OrthoDB" id="276498at2759"/>
<proteinExistence type="inferred from homology"/>
<evidence type="ECO:0000313" key="10">
    <source>
        <dbReference type="EMBL" id="PAV69940.1"/>
    </source>
</evidence>
<dbReference type="InterPro" id="IPR014721">
    <property type="entry name" value="Ribsml_uS5_D2-typ_fold_subgr"/>
</dbReference>
<keyword evidence="11" id="KW-1185">Reference proteome</keyword>
<dbReference type="SUPFAM" id="SSF55874">
    <property type="entry name" value="ATPase domain of HSP90 chaperone/DNA topoisomerase II/histidine kinase"/>
    <property type="match status" value="1"/>
</dbReference>
<dbReference type="Gene3D" id="3.30.230.10">
    <property type="match status" value="1"/>
</dbReference>
<comment type="similarity">
    <text evidence="6">Belongs to the type II topoisomerase family.</text>
</comment>
<dbReference type="SUPFAM" id="SSF54211">
    <property type="entry name" value="Ribosomal protein S5 domain 2-like"/>
    <property type="match status" value="1"/>
</dbReference>
<protein>
    <recommendedName>
        <fullName evidence="6">DNA topoisomerase 2</fullName>
        <ecNumber evidence="6">5.6.2.2</ecNumber>
    </recommendedName>
</protein>
<name>A0A2A2K7Q4_9BILA</name>
<dbReference type="EMBL" id="LIAE01009391">
    <property type="protein sequence ID" value="PAV69940.1"/>
    <property type="molecule type" value="Genomic_DNA"/>
</dbReference>
<dbReference type="FunFam" id="3.30.565.10:FF:000004">
    <property type="entry name" value="DNA topoisomerase 2"/>
    <property type="match status" value="1"/>
</dbReference>
<organism evidence="10 11">
    <name type="scientific">Diploscapter pachys</name>
    <dbReference type="NCBI Taxonomy" id="2018661"/>
    <lineage>
        <taxon>Eukaryota</taxon>
        <taxon>Metazoa</taxon>
        <taxon>Ecdysozoa</taxon>
        <taxon>Nematoda</taxon>
        <taxon>Chromadorea</taxon>
        <taxon>Rhabditida</taxon>
        <taxon>Rhabditina</taxon>
        <taxon>Rhabditomorpha</taxon>
        <taxon>Rhabditoidea</taxon>
        <taxon>Rhabditidae</taxon>
        <taxon>Diploscapter</taxon>
    </lineage>
</organism>
<evidence type="ECO:0000313" key="11">
    <source>
        <dbReference type="Proteomes" id="UP000218231"/>
    </source>
</evidence>
<keyword evidence="6" id="KW-0067">ATP-binding</keyword>
<dbReference type="PRINTS" id="PR00418">
    <property type="entry name" value="TPI2FAMILY"/>
</dbReference>
<evidence type="ECO:0000259" key="8">
    <source>
        <dbReference type="Pfam" id="PF00204"/>
    </source>
</evidence>
<dbReference type="Gene3D" id="3.30.565.10">
    <property type="entry name" value="Histidine kinase-like ATPase, C-terminal domain"/>
    <property type="match status" value="1"/>
</dbReference>
<dbReference type="GO" id="GO:0000819">
    <property type="term" value="P:sister chromatid segregation"/>
    <property type="evidence" value="ECO:0007669"/>
    <property type="project" value="TreeGrafter"/>
</dbReference>
<dbReference type="InterPro" id="IPR013506">
    <property type="entry name" value="Topo_IIA_bsu_dom2"/>
</dbReference>
<feature type="compositionally biased region" description="Basic and acidic residues" evidence="7">
    <location>
        <begin position="41"/>
        <end position="51"/>
    </location>
</feature>
<dbReference type="PANTHER" id="PTHR10169">
    <property type="entry name" value="DNA TOPOISOMERASE/GYRASE"/>
    <property type="match status" value="1"/>
</dbReference>
<keyword evidence="5 6" id="KW-0413">Isomerase</keyword>
<dbReference type="GO" id="GO:0003677">
    <property type="term" value="F:DNA binding"/>
    <property type="evidence" value="ECO:0007669"/>
    <property type="project" value="UniProtKB-UniRule"/>
</dbReference>
<comment type="subunit">
    <text evidence="6">Homodimer.</text>
</comment>
<dbReference type="CDD" id="cd03481">
    <property type="entry name" value="TopoIIA_Trans_ScTopoIIA"/>
    <property type="match status" value="1"/>
</dbReference>
<dbReference type="AlphaFoldDB" id="A0A2A2K7Q4"/>
<dbReference type="SMART" id="SM00433">
    <property type="entry name" value="TOP2c"/>
    <property type="match status" value="1"/>
</dbReference>
<dbReference type="GO" id="GO:0005634">
    <property type="term" value="C:nucleus"/>
    <property type="evidence" value="ECO:0007669"/>
    <property type="project" value="TreeGrafter"/>
</dbReference>
<comment type="function">
    <text evidence="6">Control of topological states of DNA by transient breakage and subsequent rejoining of DNA strands. Topoisomerase II makes double-strand breaks.</text>
</comment>
<evidence type="ECO:0000256" key="4">
    <source>
        <dbReference type="ARBA" id="ARBA00023125"/>
    </source>
</evidence>
<dbReference type="EC" id="5.6.2.2" evidence="6"/>
<evidence type="ECO:0000256" key="7">
    <source>
        <dbReference type="SAM" id="MobiDB-lite"/>
    </source>
</evidence>
<comment type="catalytic activity">
    <reaction evidence="1 6">
        <text>ATP-dependent breakage, passage and rejoining of double-stranded DNA.</text>
        <dbReference type="EC" id="5.6.2.2"/>
    </reaction>
</comment>
<gene>
    <name evidence="10" type="ORF">WR25_01410</name>
</gene>
<keyword evidence="6" id="KW-0547">Nucleotide-binding</keyword>
<reference evidence="10 11" key="1">
    <citation type="journal article" date="2017" name="Curr. Biol.">
        <title>Genome architecture and evolution of a unichromosomal asexual nematode.</title>
        <authorList>
            <person name="Fradin H."/>
            <person name="Zegar C."/>
            <person name="Gutwein M."/>
            <person name="Lucas J."/>
            <person name="Kovtun M."/>
            <person name="Corcoran D."/>
            <person name="Baugh L.R."/>
            <person name="Kiontke K."/>
            <person name="Gunsalus K."/>
            <person name="Fitch D.H."/>
            <person name="Piano F."/>
        </authorList>
    </citation>
    <scope>NUCLEOTIDE SEQUENCE [LARGE SCALE GENOMIC DNA]</scope>
    <source>
        <strain evidence="10">PF1309</strain>
    </source>
</reference>
<evidence type="ECO:0000256" key="2">
    <source>
        <dbReference type="ARBA" id="ARBA00001946"/>
    </source>
</evidence>
<evidence type="ECO:0000256" key="1">
    <source>
        <dbReference type="ARBA" id="ARBA00000185"/>
    </source>
</evidence>
<dbReference type="InterPro" id="IPR020568">
    <property type="entry name" value="Ribosomal_Su5_D2-typ_SF"/>
</dbReference>
<keyword evidence="4 6" id="KW-0238">DNA-binding</keyword>
<dbReference type="STRING" id="2018661.A0A2A2K7Q4"/>
<dbReference type="Pfam" id="PF00204">
    <property type="entry name" value="DNA_gyraseB"/>
    <property type="match status" value="1"/>
</dbReference>
<dbReference type="InterPro" id="IPR001241">
    <property type="entry name" value="Topo_IIA"/>
</dbReference>